<dbReference type="SUPFAM" id="SSF55729">
    <property type="entry name" value="Acyl-CoA N-acyltransferases (Nat)"/>
    <property type="match status" value="1"/>
</dbReference>
<dbReference type="EMBL" id="MKGH01000019">
    <property type="protein sequence ID" value="PKX78219.1"/>
    <property type="molecule type" value="Genomic_DNA"/>
</dbReference>
<evidence type="ECO:0000259" key="3">
    <source>
        <dbReference type="PROSITE" id="PS51186"/>
    </source>
</evidence>
<keyword evidence="2" id="KW-0012">Acyltransferase</keyword>
<gene>
    <name evidence="4" type="ORF">CUR37_04775</name>
</gene>
<name>A0AAX0VAU5_LATSK</name>
<dbReference type="PROSITE" id="PS51186">
    <property type="entry name" value="GNAT"/>
    <property type="match status" value="1"/>
</dbReference>
<dbReference type="InterPro" id="IPR050832">
    <property type="entry name" value="Bact_Acetyltransf"/>
</dbReference>
<reference evidence="4 5" key="1">
    <citation type="submission" date="2016-09" db="EMBL/GenBank/DDBJ databases">
        <authorList>
            <person name="Inglin R.C."/>
        </authorList>
    </citation>
    <scope>NUCLEOTIDE SEQUENCE [LARGE SCALE GENOMIC DNA]</scope>
    <source>
        <strain evidence="4 5">RI-517</strain>
    </source>
</reference>
<dbReference type="Pfam" id="PF00583">
    <property type="entry name" value="Acetyltransf_1"/>
    <property type="match status" value="1"/>
</dbReference>
<dbReference type="AlphaFoldDB" id="A0AAX0VAU5"/>
<sequence>MMTTIKCGHLFLNRTVRVTQPWLRLFLTTKSLVIRPVQVTDARAYLCFLNQVVQETPFLPIAAENLAMSEAFCELTLRAVLDSSTDALWVTVDGAKIVGAARLVSEPEPGLQHIGEISVAVLKAYWRQKIGTQLLDALLQAISASGQPRRIVLTVQARNQGAIQLYQQFGFQIEAKLEAGYYDPAVGMLPVLQMVRLINIE</sequence>
<dbReference type="GO" id="GO:0016747">
    <property type="term" value="F:acyltransferase activity, transferring groups other than amino-acyl groups"/>
    <property type="evidence" value="ECO:0007669"/>
    <property type="project" value="InterPro"/>
</dbReference>
<accession>A0AAX0VAU5</accession>
<dbReference type="PANTHER" id="PTHR43877">
    <property type="entry name" value="AMINOALKYLPHOSPHONATE N-ACETYLTRANSFERASE-RELATED-RELATED"/>
    <property type="match status" value="1"/>
</dbReference>
<organism evidence="4 5">
    <name type="scientific">Latilactobacillus sakei</name>
    <name type="common">Lactobacillus sakei</name>
    <dbReference type="NCBI Taxonomy" id="1599"/>
    <lineage>
        <taxon>Bacteria</taxon>
        <taxon>Bacillati</taxon>
        <taxon>Bacillota</taxon>
        <taxon>Bacilli</taxon>
        <taxon>Lactobacillales</taxon>
        <taxon>Lactobacillaceae</taxon>
        <taxon>Latilactobacillus</taxon>
    </lineage>
</organism>
<feature type="domain" description="N-acetyltransferase" evidence="3">
    <location>
        <begin position="32"/>
        <end position="193"/>
    </location>
</feature>
<keyword evidence="1" id="KW-0808">Transferase</keyword>
<dbReference type="InterPro" id="IPR016181">
    <property type="entry name" value="Acyl_CoA_acyltransferase"/>
</dbReference>
<comment type="caution">
    <text evidence="4">The sequence shown here is derived from an EMBL/GenBank/DDBJ whole genome shotgun (WGS) entry which is preliminary data.</text>
</comment>
<evidence type="ECO:0000256" key="2">
    <source>
        <dbReference type="ARBA" id="ARBA00023315"/>
    </source>
</evidence>
<dbReference type="InterPro" id="IPR000182">
    <property type="entry name" value="GNAT_dom"/>
</dbReference>
<evidence type="ECO:0000256" key="1">
    <source>
        <dbReference type="ARBA" id="ARBA00022679"/>
    </source>
</evidence>
<dbReference type="PANTHER" id="PTHR43877:SF2">
    <property type="entry name" value="AMINOALKYLPHOSPHONATE N-ACETYLTRANSFERASE-RELATED"/>
    <property type="match status" value="1"/>
</dbReference>
<dbReference type="CDD" id="cd04301">
    <property type="entry name" value="NAT_SF"/>
    <property type="match status" value="1"/>
</dbReference>
<protein>
    <submittedName>
        <fullName evidence="4">N-acetyltransferase</fullName>
    </submittedName>
</protein>
<dbReference type="Proteomes" id="UP000234349">
    <property type="component" value="Unassembled WGS sequence"/>
</dbReference>
<evidence type="ECO:0000313" key="5">
    <source>
        <dbReference type="Proteomes" id="UP000234349"/>
    </source>
</evidence>
<evidence type="ECO:0000313" key="4">
    <source>
        <dbReference type="EMBL" id="PKX78219.1"/>
    </source>
</evidence>
<dbReference type="Gene3D" id="3.40.630.30">
    <property type="match status" value="1"/>
</dbReference>
<proteinExistence type="predicted"/>